<dbReference type="STRING" id="1235591.CAK95_01100"/>
<dbReference type="Gene3D" id="3.40.50.1820">
    <property type="entry name" value="alpha/beta hydrolase"/>
    <property type="match status" value="1"/>
</dbReference>
<name>A0A1W6ZKJ0_9HYPH</name>
<dbReference type="PANTHER" id="PTHR43798:SF33">
    <property type="entry name" value="HYDROLASE, PUTATIVE (AFU_ORTHOLOGUE AFUA_2G14860)-RELATED"/>
    <property type="match status" value="1"/>
</dbReference>
<evidence type="ECO:0000313" key="1">
    <source>
        <dbReference type="EMBL" id="ARP97832.1"/>
    </source>
</evidence>
<dbReference type="PRINTS" id="PR00111">
    <property type="entry name" value="ABHYDROLASE"/>
</dbReference>
<protein>
    <submittedName>
        <fullName evidence="1">Uncharacterized protein</fullName>
    </submittedName>
</protein>
<dbReference type="InterPro" id="IPR029058">
    <property type="entry name" value="AB_hydrolase_fold"/>
</dbReference>
<keyword evidence="2" id="KW-1185">Reference proteome</keyword>
<sequence>MPVIRTASDLLTWYRIDDFTDPWADAPWIVLMHGVAETSDAWFAWIPHLARRYRVLRFDIRGFGQSSPMPRDYDWPFERIGDDLLSLTSQLQIERFHLVSAKVGGTMALHFASRRPKALRSLSVLGTPVVTASATEAGYSPDEIDRHGVGHWARRTMGNRLGTALPPEAHEWWAKMMETTPASTQAGFLRVLPQIDVRPLLPQIACPTLVVITGDPNNPAQNLTGVASTIAWQSTIAKSELLVIPNDSFHVAATAPDRAAEAVLNFIDRHEPAMSTSKTIASAERTSHV</sequence>
<dbReference type="OrthoDB" id="9791366at2"/>
<dbReference type="Pfam" id="PF00561">
    <property type="entry name" value="Abhydrolase_1"/>
    <property type="match status" value="1"/>
</dbReference>
<dbReference type="RefSeq" id="WP_086086152.1">
    <property type="nucleotide sequence ID" value="NZ_CP021112.1"/>
</dbReference>
<proteinExistence type="predicted"/>
<accession>A0A1W6ZKJ0</accession>
<dbReference type="KEGG" id="psin:CAK95_01100"/>
<dbReference type="InterPro" id="IPR050266">
    <property type="entry name" value="AB_hydrolase_sf"/>
</dbReference>
<evidence type="ECO:0000313" key="2">
    <source>
        <dbReference type="Proteomes" id="UP000194137"/>
    </source>
</evidence>
<organism evidence="1 2">
    <name type="scientific">Pseudorhodoplanes sinuspersici</name>
    <dbReference type="NCBI Taxonomy" id="1235591"/>
    <lineage>
        <taxon>Bacteria</taxon>
        <taxon>Pseudomonadati</taxon>
        <taxon>Pseudomonadota</taxon>
        <taxon>Alphaproteobacteria</taxon>
        <taxon>Hyphomicrobiales</taxon>
        <taxon>Pseudorhodoplanes</taxon>
    </lineage>
</organism>
<dbReference type="GO" id="GO:0016020">
    <property type="term" value="C:membrane"/>
    <property type="evidence" value="ECO:0007669"/>
    <property type="project" value="TreeGrafter"/>
</dbReference>
<dbReference type="PANTHER" id="PTHR43798">
    <property type="entry name" value="MONOACYLGLYCEROL LIPASE"/>
    <property type="match status" value="1"/>
</dbReference>
<reference evidence="1 2" key="1">
    <citation type="submission" date="2017-05" db="EMBL/GenBank/DDBJ databases">
        <title>Full genome sequence of Pseudorhodoplanes sinuspersici.</title>
        <authorList>
            <person name="Dastgheib S.M.M."/>
            <person name="Shavandi M."/>
            <person name="Tirandaz H."/>
        </authorList>
    </citation>
    <scope>NUCLEOTIDE SEQUENCE [LARGE SCALE GENOMIC DNA]</scope>
    <source>
        <strain evidence="1 2">RIPI110</strain>
    </source>
</reference>
<dbReference type="Proteomes" id="UP000194137">
    <property type="component" value="Chromosome"/>
</dbReference>
<dbReference type="SUPFAM" id="SSF53474">
    <property type="entry name" value="alpha/beta-Hydrolases"/>
    <property type="match status" value="1"/>
</dbReference>
<dbReference type="AlphaFoldDB" id="A0A1W6ZKJ0"/>
<gene>
    <name evidence="1" type="ORF">CAK95_01100</name>
</gene>
<dbReference type="InterPro" id="IPR000073">
    <property type="entry name" value="AB_hydrolase_1"/>
</dbReference>
<dbReference type="EMBL" id="CP021112">
    <property type="protein sequence ID" value="ARP97832.1"/>
    <property type="molecule type" value="Genomic_DNA"/>
</dbReference>